<proteinExistence type="predicted"/>
<keyword evidence="1" id="KW-0472">Membrane</keyword>
<evidence type="ECO:0000313" key="2">
    <source>
        <dbReference type="EMBL" id="GAG45395.1"/>
    </source>
</evidence>
<keyword evidence="1" id="KW-0812">Transmembrane</keyword>
<dbReference type="AlphaFoldDB" id="X0XQ59"/>
<feature type="transmembrane region" description="Helical" evidence="1">
    <location>
        <begin position="63"/>
        <end position="80"/>
    </location>
</feature>
<name>X0XQ59_9ZZZZ</name>
<organism evidence="2">
    <name type="scientific">marine sediment metagenome</name>
    <dbReference type="NCBI Taxonomy" id="412755"/>
    <lineage>
        <taxon>unclassified sequences</taxon>
        <taxon>metagenomes</taxon>
        <taxon>ecological metagenomes</taxon>
    </lineage>
</organism>
<comment type="caution">
    <text evidence="2">The sequence shown here is derived from an EMBL/GenBank/DDBJ whole genome shotgun (WGS) entry which is preliminary data.</text>
</comment>
<keyword evidence="1" id="KW-1133">Transmembrane helix</keyword>
<feature type="non-terminal residue" evidence="2">
    <location>
        <position position="1"/>
    </location>
</feature>
<feature type="transmembrane region" description="Helical" evidence="1">
    <location>
        <begin position="24"/>
        <end position="43"/>
    </location>
</feature>
<feature type="non-terminal residue" evidence="2">
    <location>
        <position position="115"/>
    </location>
</feature>
<reference evidence="2" key="1">
    <citation type="journal article" date="2014" name="Front. Microbiol.">
        <title>High frequency of phylogenetically diverse reductive dehalogenase-homologous genes in deep subseafloor sedimentary metagenomes.</title>
        <authorList>
            <person name="Kawai M."/>
            <person name="Futagami T."/>
            <person name="Toyoda A."/>
            <person name="Takaki Y."/>
            <person name="Nishi S."/>
            <person name="Hori S."/>
            <person name="Arai W."/>
            <person name="Tsubouchi T."/>
            <person name="Morono Y."/>
            <person name="Uchiyama I."/>
            <person name="Ito T."/>
            <person name="Fujiyama A."/>
            <person name="Inagaki F."/>
            <person name="Takami H."/>
        </authorList>
    </citation>
    <scope>NUCLEOTIDE SEQUENCE</scope>
    <source>
        <strain evidence="2">Expedition CK06-06</strain>
    </source>
</reference>
<accession>X0XQ59</accession>
<evidence type="ECO:0000256" key="1">
    <source>
        <dbReference type="SAM" id="Phobius"/>
    </source>
</evidence>
<sequence length="115" mass="12790">SLVAVLAIVIPSLFRKIRAAGHNWVFWGLSAAIVIASGLLFLFRTQTFDTFCGEGHVVEWLTAHLLLIAGVVGILTMFRLRARRKAFPLTVFLTTGCLVAFCRELQWGEPLFGEK</sequence>
<dbReference type="EMBL" id="BARS01058092">
    <property type="protein sequence ID" value="GAG45395.1"/>
    <property type="molecule type" value="Genomic_DNA"/>
</dbReference>
<gene>
    <name evidence="2" type="ORF">S01H1_84890</name>
</gene>
<protein>
    <submittedName>
        <fullName evidence="2">Uncharacterized protein</fullName>
    </submittedName>
</protein>